<gene>
    <name evidence="2" type="ORF">VNO78_27189</name>
</gene>
<dbReference type="AlphaFoldDB" id="A0AAN9XAY5"/>
<evidence type="ECO:0000313" key="3">
    <source>
        <dbReference type="Proteomes" id="UP001386955"/>
    </source>
</evidence>
<name>A0AAN9XAY5_PSOTE</name>
<dbReference type="Proteomes" id="UP001386955">
    <property type="component" value="Unassembled WGS sequence"/>
</dbReference>
<sequence>MMQVNFMAQKTVMLTFLFLIFVLYNFGSIAASRNNIHIHIHPPSPAMPRCPQPPTHWYKPNDEIGGSDAFRPTSPGHSPGVGHRTPPTKQ</sequence>
<proteinExistence type="predicted"/>
<accession>A0AAN9XAY5</accession>
<organism evidence="2 3">
    <name type="scientific">Psophocarpus tetragonolobus</name>
    <name type="common">Winged bean</name>
    <name type="synonym">Dolichos tetragonolobus</name>
    <dbReference type="NCBI Taxonomy" id="3891"/>
    <lineage>
        <taxon>Eukaryota</taxon>
        <taxon>Viridiplantae</taxon>
        <taxon>Streptophyta</taxon>
        <taxon>Embryophyta</taxon>
        <taxon>Tracheophyta</taxon>
        <taxon>Spermatophyta</taxon>
        <taxon>Magnoliopsida</taxon>
        <taxon>eudicotyledons</taxon>
        <taxon>Gunneridae</taxon>
        <taxon>Pentapetalae</taxon>
        <taxon>rosids</taxon>
        <taxon>fabids</taxon>
        <taxon>Fabales</taxon>
        <taxon>Fabaceae</taxon>
        <taxon>Papilionoideae</taxon>
        <taxon>50 kb inversion clade</taxon>
        <taxon>NPAAA clade</taxon>
        <taxon>indigoferoid/millettioid clade</taxon>
        <taxon>Phaseoleae</taxon>
        <taxon>Psophocarpus</taxon>
    </lineage>
</organism>
<evidence type="ECO:0000313" key="2">
    <source>
        <dbReference type="EMBL" id="KAK7386851.1"/>
    </source>
</evidence>
<reference evidence="2 3" key="1">
    <citation type="submission" date="2024-01" db="EMBL/GenBank/DDBJ databases">
        <title>The genomes of 5 underutilized Papilionoideae crops provide insights into root nodulation and disease resistanc.</title>
        <authorList>
            <person name="Jiang F."/>
        </authorList>
    </citation>
    <scope>NUCLEOTIDE SEQUENCE [LARGE SCALE GENOMIC DNA]</scope>
    <source>
        <strain evidence="2">DUOXIRENSHENG_FW03</strain>
        <tissue evidence="2">Leaves</tissue>
    </source>
</reference>
<feature type="region of interest" description="Disordered" evidence="1">
    <location>
        <begin position="49"/>
        <end position="90"/>
    </location>
</feature>
<protein>
    <submittedName>
        <fullName evidence="2">Uncharacterized protein</fullName>
    </submittedName>
</protein>
<dbReference type="EMBL" id="JAYMYS010000007">
    <property type="protein sequence ID" value="KAK7386851.1"/>
    <property type="molecule type" value="Genomic_DNA"/>
</dbReference>
<evidence type="ECO:0000256" key="1">
    <source>
        <dbReference type="SAM" id="MobiDB-lite"/>
    </source>
</evidence>
<comment type="caution">
    <text evidence="2">The sequence shown here is derived from an EMBL/GenBank/DDBJ whole genome shotgun (WGS) entry which is preliminary data.</text>
</comment>
<keyword evidence="3" id="KW-1185">Reference proteome</keyword>